<protein>
    <submittedName>
        <fullName evidence="2">Uncharacterized protein</fullName>
    </submittedName>
</protein>
<evidence type="ECO:0000313" key="2">
    <source>
        <dbReference type="EMBL" id="CAG7651358.1"/>
    </source>
</evidence>
<dbReference type="RefSeq" id="WP_218095959.1">
    <property type="nucleotide sequence ID" value="NZ_CAJVAS010000060.1"/>
</dbReference>
<reference evidence="2" key="1">
    <citation type="submission" date="2021-06" db="EMBL/GenBank/DDBJ databases">
        <authorList>
            <person name="Criscuolo A."/>
        </authorList>
    </citation>
    <scope>NUCLEOTIDE SEQUENCE</scope>
    <source>
        <strain evidence="2">CIP111600</strain>
    </source>
</reference>
<evidence type="ECO:0000313" key="3">
    <source>
        <dbReference type="Proteomes" id="UP000693672"/>
    </source>
</evidence>
<dbReference type="AlphaFoldDB" id="A0A916K7P4"/>
<comment type="caution">
    <text evidence="2">The sequence shown here is derived from an EMBL/GenBank/DDBJ whole genome shotgun (WGS) entry which is preliminary data.</text>
</comment>
<feature type="region of interest" description="Disordered" evidence="1">
    <location>
        <begin position="73"/>
        <end position="102"/>
    </location>
</feature>
<evidence type="ECO:0000256" key="1">
    <source>
        <dbReference type="SAM" id="MobiDB-lite"/>
    </source>
</evidence>
<dbReference type="Proteomes" id="UP000693672">
    <property type="component" value="Unassembled WGS sequence"/>
</dbReference>
<proteinExistence type="predicted"/>
<keyword evidence="3" id="KW-1185">Reference proteome</keyword>
<organism evidence="2 3">
    <name type="scientific">Paenibacillus solanacearum</name>
    <dbReference type="NCBI Taxonomy" id="2048548"/>
    <lineage>
        <taxon>Bacteria</taxon>
        <taxon>Bacillati</taxon>
        <taxon>Bacillota</taxon>
        <taxon>Bacilli</taxon>
        <taxon>Bacillales</taxon>
        <taxon>Paenibacillaceae</taxon>
        <taxon>Paenibacillus</taxon>
    </lineage>
</organism>
<sequence>MDLNRPENPHNRKFLFSVDIMIEERSNGRALEALLHLLNSQPIEDYSIKQGIVLGEKIDTALQEAIRKQGQAKAAPIAPPLANRQTAGTGSADKDGSKPRKAAVTETNPYLEIWDKLQSFQQNNTLIRLTVVKGKGIRLSIPCRIISTDPASDNVTVYHVDEKKVYLLKMNEIDDFEA</sequence>
<name>A0A916K7P4_9BACL</name>
<gene>
    <name evidence="2" type="ORF">PAESOLCIP111_06298</name>
</gene>
<accession>A0A916K7P4</accession>
<dbReference type="EMBL" id="CAJVAS010000060">
    <property type="protein sequence ID" value="CAG7651358.1"/>
    <property type="molecule type" value="Genomic_DNA"/>
</dbReference>